<evidence type="ECO:0000256" key="3">
    <source>
        <dbReference type="ARBA" id="ARBA00022452"/>
    </source>
</evidence>
<evidence type="ECO:0000256" key="5">
    <source>
        <dbReference type="ARBA" id="ARBA00023136"/>
    </source>
</evidence>
<keyword evidence="3 7" id="KW-1134">Transmembrane beta strand</keyword>
<evidence type="ECO:0000256" key="8">
    <source>
        <dbReference type="SAM" id="SignalP"/>
    </source>
</evidence>
<evidence type="ECO:0000256" key="1">
    <source>
        <dbReference type="ARBA" id="ARBA00004571"/>
    </source>
</evidence>
<dbReference type="Pfam" id="PF07715">
    <property type="entry name" value="Plug"/>
    <property type="match status" value="1"/>
</dbReference>
<dbReference type="NCBIfam" id="TIGR04057">
    <property type="entry name" value="SusC_RagA_signa"/>
    <property type="match status" value="1"/>
</dbReference>
<dbReference type="Pfam" id="PF13715">
    <property type="entry name" value="CarbopepD_reg_2"/>
    <property type="match status" value="1"/>
</dbReference>
<dbReference type="InterPro" id="IPR036942">
    <property type="entry name" value="Beta-barrel_TonB_sf"/>
</dbReference>
<dbReference type="PROSITE" id="PS00018">
    <property type="entry name" value="EF_HAND_1"/>
    <property type="match status" value="1"/>
</dbReference>
<evidence type="ECO:0000259" key="9">
    <source>
        <dbReference type="Pfam" id="PF07715"/>
    </source>
</evidence>
<dbReference type="AlphaFoldDB" id="A0A6G8F193"/>
<keyword evidence="4 7" id="KW-0812">Transmembrane</keyword>
<dbReference type="Gene3D" id="2.40.170.20">
    <property type="entry name" value="TonB-dependent receptor, beta-barrel domain"/>
    <property type="match status" value="1"/>
</dbReference>
<evidence type="ECO:0000313" key="10">
    <source>
        <dbReference type="EMBL" id="QIM09962.1"/>
    </source>
</evidence>
<dbReference type="InterPro" id="IPR008969">
    <property type="entry name" value="CarboxyPept-like_regulatory"/>
</dbReference>
<reference evidence="10" key="1">
    <citation type="journal article" date="2020" name="J. ISSAAS">
        <title>Lactobacilli and other gastrointestinal microbiota of Peromyscus leucopus, reservoir host for agents of Lyme disease and other zoonoses in North America.</title>
        <authorList>
            <person name="Milovic A."/>
            <person name="Bassam K."/>
            <person name="Shao H."/>
            <person name="Chatzistamou I."/>
            <person name="Tufts D.M."/>
            <person name="Diuk-Wasser M."/>
            <person name="Barbour A.G."/>
        </authorList>
    </citation>
    <scope>NUCLEOTIDE SEQUENCE</scope>
    <source>
        <strain evidence="10">LL70</strain>
    </source>
</reference>
<organism evidence="10">
    <name type="scientific">uncultured Prevotella sp</name>
    <dbReference type="NCBI Taxonomy" id="159272"/>
    <lineage>
        <taxon>Bacteria</taxon>
        <taxon>Pseudomonadati</taxon>
        <taxon>Bacteroidota</taxon>
        <taxon>Bacteroidia</taxon>
        <taxon>Bacteroidales</taxon>
        <taxon>Prevotellaceae</taxon>
        <taxon>Prevotella</taxon>
        <taxon>environmental samples</taxon>
    </lineage>
</organism>
<keyword evidence="5 7" id="KW-0472">Membrane</keyword>
<gene>
    <name evidence="10" type="ORF">Prevot485_0610</name>
</gene>
<keyword evidence="6 7" id="KW-0998">Cell outer membrane</keyword>
<accession>A0A6G8F193</accession>
<dbReference type="PROSITE" id="PS52016">
    <property type="entry name" value="TONB_DEPENDENT_REC_3"/>
    <property type="match status" value="1"/>
</dbReference>
<dbReference type="InterPro" id="IPR037066">
    <property type="entry name" value="Plug_dom_sf"/>
</dbReference>
<dbReference type="SUPFAM" id="SSF49464">
    <property type="entry name" value="Carboxypeptidase regulatory domain-like"/>
    <property type="match status" value="1"/>
</dbReference>
<dbReference type="NCBIfam" id="TIGR04056">
    <property type="entry name" value="OMP_RagA_SusC"/>
    <property type="match status" value="1"/>
</dbReference>
<dbReference type="EMBL" id="MN990733">
    <property type="protein sequence ID" value="QIM09962.1"/>
    <property type="molecule type" value="Genomic_DNA"/>
</dbReference>
<dbReference type="InterPro" id="IPR012910">
    <property type="entry name" value="Plug_dom"/>
</dbReference>
<dbReference type="InterPro" id="IPR023996">
    <property type="entry name" value="TonB-dep_OMP_SusC/RagA"/>
</dbReference>
<evidence type="ECO:0000256" key="6">
    <source>
        <dbReference type="ARBA" id="ARBA00023237"/>
    </source>
</evidence>
<proteinExistence type="inferred from homology"/>
<feature type="chain" id="PRO_5026121662" evidence="8">
    <location>
        <begin position="22"/>
        <end position="1161"/>
    </location>
</feature>
<evidence type="ECO:0000256" key="7">
    <source>
        <dbReference type="PROSITE-ProRule" id="PRU01360"/>
    </source>
</evidence>
<comment type="similarity">
    <text evidence="7">Belongs to the TonB-dependent receptor family.</text>
</comment>
<dbReference type="InterPro" id="IPR018247">
    <property type="entry name" value="EF_Hand_1_Ca_BS"/>
</dbReference>
<dbReference type="Gene3D" id="2.170.130.10">
    <property type="entry name" value="TonB-dependent receptor, plug domain"/>
    <property type="match status" value="1"/>
</dbReference>
<dbReference type="SUPFAM" id="SSF56935">
    <property type="entry name" value="Porins"/>
    <property type="match status" value="1"/>
</dbReference>
<keyword evidence="2 7" id="KW-0813">Transport</keyword>
<protein>
    <submittedName>
        <fullName evidence="10">SusC/RagA family TonB-linked outer membrane protein</fullName>
    </submittedName>
</protein>
<name>A0A6G8F193_9BACT</name>
<evidence type="ECO:0000256" key="4">
    <source>
        <dbReference type="ARBA" id="ARBA00022692"/>
    </source>
</evidence>
<dbReference type="GO" id="GO:0009279">
    <property type="term" value="C:cell outer membrane"/>
    <property type="evidence" value="ECO:0007669"/>
    <property type="project" value="UniProtKB-SubCell"/>
</dbReference>
<evidence type="ECO:0000256" key="2">
    <source>
        <dbReference type="ARBA" id="ARBA00022448"/>
    </source>
</evidence>
<dbReference type="InterPro" id="IPR039426">
    <property type="entry name" value="TonB-dep_rcpt-like"/>
</dbReference>
<feature type="signal peptide" evidence="8">
    <location>
        <begin position="1"/>
        <end position="21"/>
    </location>
</feature>
<feature type="domain" description="TonB-dependent receptor plug" evidence="9">
    <location>
        <begin position="124"/>
        <end position="247"/>
    </location>
</feature>
<sequence length="1161" mass="129318">MSKSKVLLTILFCLLAQIGMAQSRVISGTVEDSMGPIMMANVVERDANNRIVNAVQTDMMGNFSMEIKNPKNKLVISYVGSKTKVITIGDQTTFAIKLEDEKTTLSEITVRGSRTNSGGLNIPKKEVSVSQQTFNLSEVEGMAFTSADEALQGEIAGLDIVSNSGNLGAGTSMRLRGVSTLNGSAEPLIVVDDKIFEYNSEDIDIENADEEAFSSLLAVNVDDIASITVLKDAAATAIWGSKGANGVIQITTKRGKRGKPKMNLSYKFTGTWMPTGYELLNGDGYTMMLKEELYNAGMATGKINEINYVDTWLPDYYNWNNNTDWVDAITQFGEQHEANMNISGGGEKATFRISAGYNHQTGTVIKQQLDRLTTRLVLDYNVSDRIRFSTNFALTYTDNLKNYTYGSSKNNKSNSALLAMALAQAPNASIYRRNSLGEYTEDFFLMNPTRTINSVGVQSGDDNAGPVTSYQLEDLVNIGNPVAYAHKAWQKEQTYSIVPDFALKYELLGTETGQHRLTFNGRVYFDIYANSKPTYMPGSLSNVAYDANSYNYITSTEDNTFKMGARTELIFTPHFKNEDLSLTMLGRYECITTKYTHQFVAQSQVPNGITSPTVDANQQSMSNQPGTTKSASHNWMYNAHFSYKSRYSIGFTLRADGDSKFGPENPWFYAPSVSLRYNLSDEPFFEPLRNVVSMLGIRASWGITGSSSVGIDNYFNQYTTNAGMYGDLYYTTMSGMKLDDIKPQKKTGMNLGFNLGFLNDMFEVDINLYKETTKDLIMKNLPIPTSASWNGATRLAFGNVGSMENKGWELSLTANKFVKINKFSVSANFNIAQNVNKLTEMDPRVLELLNDSPNSQSRGAGSVLNRVVVGDPLCSIYGYEYKGVYNYSYEDLTNYNRNMKMKLGSAWTTADFEKYINDELAAGKTYPVATDENGRVVMTSLGEPQHMQYYYKDGGSEYTFNGGDAIYEDVNHDGQINELDIKYLGNSLPKMQGGFSLTLQYDSWKLIARFNYRWGNKIINAGRMSLESMYGTENQCASVANRWRPNDGTNGYDPATGQQIPVLPRALYNDGYNYQVSSRFVEDGSFLRFQNLQISYSFPKKMIKKWGLNNLSAYVTMNNLFCWTKYTGIDPEISAGTYSPAVDRTTTPRAKSITASLNFGF</sequence>
<dbReference type="InterPro" id="IPR023997">
    <property type="entry name" value="TonB-dep_OMP_SusC/RagA_CS"/>
</dbReference>
<keyword evidence="8" id="KW-0732">Signal</keyword>
<comment type="subcellular location">
    <subcellularLocation>
        <location evidence="1 7">Cell outer membrane</location>
        <topology evidence="1 7">Multi-pass membrane protein</topology>
    </subcellularLocation>
</comment>